<dbReference type="Gene3D" id="3.30.2010.10">
    <property type="entry name" value="Metalloproteases ('zincins'), catalytic domain"/>
    <property type="match status" value="1"/>
</dbReference>
<keyword evidence="5 6" id="KW-0482">Metalloprotease</keyword>
<dbReference type="RefSeq" id="WP_193801090.1">
    <property type="nucleotide sequence ID" value="NZ_JADEWC010000020.1"/>
</dbReference>
<keyword evidence="1 6" id="KW-0645">Protease</keyword>
<accession>A0ABR9V4Y4</accession>
<evidence type="ECO:0000256" key="4">
    <source>
        <dbReference type="ARBA" id="ARBA00022833"/>
    </source>
</evidence>
<name>A0ABR9V4Y4_9CHRO</name>
<dbReference type="EMBL" id="JADEWC010000020">
    <property type="protein sequence ID" value="MBE9222943.1"/>
    <property type="molecule type" value="Genomic_DNA"/>
</dbReference>
<reference evidence="8 9" key="1">
    <citation type="submission" date="2020-10" db="EMBL/GenBank/DDBJ databases">
        <authorList>
            <person name="Castelo-Branco R."/>
            <person name="Eusebio N."/>
            <person name="Adriana R."/>
            <person name="Vieira A."/>
            <person name="Brugerolle De Fraissinette N."/>
            <person name="Rezende De Castro R."/>
            <person name="Schneider M.P."/>
            <person name="Vasconcelos V."/>
            <person name="Leao P.N."/>
        </authorList>
    </citation>
    <scope>NUCLEOTIDE SEQUENCE [LARGE SCALE GENOMIC DNA]</scope>
    <source>
        <strain evidence="8 9">LEGE 03274</strain>
    </source>
</reference>
<dbReference type="InterPro" id="IPR051156">
    <property type="entry name" value="Mito/Outer_Membr_Metalloprot"/>
</dbReference>
<evidence type="ECO:0000256" key="2">
    <source>
        <dbReference type="ARBA" id="ARBA00022723"/>
    </source>
</evidence>
<proteinExistence type="inferred from homology"/>
<keyword evidence="3 6" id="KW-0378">Hydrolase</keyword>
<dbReference type="Pfam" id="PF01435">
    <property type="entry name" value="Peptidase_M48"/>
    <property type="match status" value="1"/>
</dbReference>
<keyword evidence="4 6" id="KW-0862">Zinc</keyword>
<evidence type="ECO:0000256" key="1">
    <source>
        <dbReference type="ARBA" id="ARBA00022670"/>
    </source>
</evidence>
<keyword evidence="9" id="KW-1185">Reference proteome</keyword>
<comment type="cofactor">
    <cofactor evidence="6">
        <name>Zn(2+)</name>
        <dbReference type="ChEBI" id="CHEBI:29105"/>
    </cofactor>
    <text evidence="6">Binds 1 zinc ion per subunit.</text>
</comment>
<dbReference type="GO" id="GO:0008237">
    <property type="term" value="F:metallopeptidase activity"/>
    <property type="evidence" value="ECO:0007669"/>
    <property type="project" value="UniProtKB-KW"/>
</dbReference>
<evidence type="ECO:0000259" key="7">
    <source>
        <dbReference type="Pfam" id="PF01435"/>
    </source>
</evidence>
<dbReference type="PANTHER" id="PTHR22726:SF1">
    <property type="entry name" value="METALLOENDOPEPTIDASE OMA1, MITOCHONDRIAL"/>
    <property type="match status" value="1"/>
</dbReference>
<feature type="domain" description="Peptidase M48" evidence="7">
    <location>
        <begin position="78"/>
        <end position="245"/>
    </location>
</feature>
<protein>
    <submittedName>
        <fullName evidence="8">M48 family metalloprotease</fullName>
    </submittedName>
</protein>
<dbReference type="CDD" id="cd07333">
    <property type="entry name" value="M48C_bepA_like"/>
    <property type="match status" value="1"/>
</dbReference>
<sequence length="273" mass="30006">MKRPFFHIFLSITVALTVIFNNITVSHALPWGELFLRGIQVIQINNISDNQEVEYGKQMRQQLINSGRVKVYRNQNVNRYVNNIGQRLVTVSDRPNLPYTFTVVENDQINAFATMGGFVYINTGLIRTASNEAELASVIGHEIGHVVAKHSQKQIRQQAVTQGLLSAAGLGNAQIVQLGVAAAVSLPNSRQDELEADTLGLDIITQAGYAPKAMPDFMQKLDRGGRANILSTHPGAGERVIALNRQIPPAAANQGFGLDEAQYRNNIRPLSPR</sequence>
<dbReference type="InterPro" id="IPR001915">
    <property type="entry name" value="Peptidase_M48"/>
</dbReference>
<dbReference type="Proteomes" id="UP000654604">
    <property type="component" value="Unassembled WGS sequence"/>
</dbReference>
<gene>
    <name evidence="8" type="ORF">IQ215_09580</name>
</gene>
<keyword evidence="2" id="KW-0479">Metal-binding</keyword>
<evidence type="ECO:0000256" key="5">
    <source>
        <dbReference type="ARBA" id="ARBA00023049"/>
    </source>
</evidence>
<evidence type="ECO:0000256" key="6">
    <source>
        <dbReference type="RuleBase" id="RU003983"/>
    </source>
</evidence>
<dbReference type="PANTHER" id="PTHR22726">
    <property type="entry name" value="METALLOENDOPEPTIDASE OMA1"/>
    <property type="match status" value="1"/>
</dbReference>
<comment type="caution">
    <text evidence="8">The sequence shown here is derived from an EMBL/GenBank/DDBJ whole genome shotgun (WGS) entry which is preliminary data.</text>
</comment>
<organism evidence="8 9">
    <name type="scientific">Cyanobacterium stanieri LEGE 03274</name>
    <dbReference type="NCBI Taxonomy" id="1828756"/>
    <lineage>
        <taxon>Bacteria</taxon>
        <taxon>Bacillati</taxon>
        <taxon>Cyanobacteriota</taxon>
        <taxon>Cyanophyceae</taxon>
        <taxon>Oscillatoriophycideae</taxon>
        <taxon>Chroococcales</taxon>
        <taxon>Geminocystaceae</taxon>
        <taxon>Cyanobacterium</taxon>
    </lineage>
</organism>
<comment type="similarity">
    <text evidence="6">Belongs to the peptidase M48 family.</text>
</comment>
<evidence type="ECO:0000313" key="8">
    <source>
        <dbReference type="EMBL" id="MBE9222943.1"/>
    </source>
</evidence>
<evidence type="ECO:0000313" key="9">
    <source>
        <dbReference type="Proteomes" id="UP000654604"/>
    </source>
</evidence>
<evidence type="ECO:0000256" key="3">
    <source>
        <dbReference type="ARBA" id="ARBA00022801"/>
    </source>
</evidence>